<evidence type="ECO:0000256" key="3">
    <source>
        <dbReference type="PROSITE-ProRule" id="PRU00703"/>
    </source>
</evidence>
<keyword evidence="2 3" id="KW-0129">CBS domain</keyword>
<keyword evidence="4 5" id="KW-0812">Transmembrane</keyword>
<evidence type="ECO:0000256" key="4">
    <source>
        <dbReference type="PROSITE-ProRule" id="PRU01193"/>
    </source>
</evidence>
<feature type="transmembrane region" description="Helical" evidence="5">
    <location>
        <begin position="119"/>
        <end position="141"/>
    </location>
</feature>
<dbReference type="InterPro" id="IPR002550">
    <property type="entry name" value="CNNM"/>
</dbReference>
<feature type="domain" description="CNNM transmembrane" evidence="7">
    <location>
        <begin position="1"/>
        <end position="178"/>
    </location>
</feature>
<evidence type="ECO:0000256" key="1">
    <source>
        <dbReference type="ARBA" id="ARBA00022737"/>
    </source>
</evidence>
<dbReference type="Pfam" id="PF01595">
    <property type="entry name" value="CNNM"/>
    <property type="match status" value="1"/>
</dbReference>
<dbReference type="PROSITE" id="PS51846">
    <property type="entry name" value="CNNM"/>
    <property type="match status" value="1"/>
</dbReference>
<dbReference type="Gene3D" id="3.10.580.10">
    <property type="entry name" value="CBS-domain"/>
    <property type="match status" value="1"/>
</dbReference>
<feature type="transmembrane region" description="Helical" evidence="5">
    <location>
        <begin position="51"/>
        <end position="76"/>
    </location>
</feature>
<dbReference type="PANTHER" id="PTHR22777:SF4">
    <property type="entry name" value="UPF0053 PROTEIN SLL1254"/>
    <property type="match status" value="1"/>
</dbReference>
<reference evidence="8 9" key="1">
    <citation type="journal article" date="2019" name="mSystems">
        <title>Life at home and on the roam: Genomic adaptions reflect the dual lifestyle of an intracellular, facultative symbiont.</title>
        <authorList>
            <person name="Burgsdorf I."/>
        </authorList>
    </citation>
    <scope>NUCLEOTIDE SEQUENCE [LARGE SCALE GENOMIC DNA]</scope>
    <source>
        <strain evidence="8">277cV</strain>
    </source>
</reference>
<feature type="domain" description="CBS" evidence="6">
    <location>
        <begin position="197"/>
        <end position="256"/>
    </location>
</feature>
<dbReference type="Gene3D" id="3.90.1280.20">
    <property type="match status" value="1"/>
</dbReference>
<sequence length="331" mass="35922">MTTLLLLGSALASGTEAALMTVSPVRVHQLAQGRIAGGRSLQRIKHRMGRALTVIVILNNVVNIFGSLMLGGYAAWVIGDRYGLANQWVAAFSTLFTLLVICFGEILPKAFGTRLNESVALLAAPVLMLLMRLLMPLVVLLERLMPVLTASNTLTTDEREIRLLARLGSQQGQIEADEAAMISKVFQLNDLTARDLMIPRVAAPTLAADVPLTAVRAELLATDQDWWVVLGEEVDEVVGVVSREDLLAALLEGRGSARVCSLVDPVRYVPEMIRADRLLGSFRRARDSVRVVVDEFGAFTGVVGPDALLAVLAGWRRFAEEPPHPVGEERA</sequence>
<keyword evidence="4 5" id="KW-1133">Transmembrane helix</keyword>
<keyword evidence="4 5" id="KW-0472">Membrane</keyword>
<evidence type="ECO:0000313" key="8">
    <source>
        <dbReference type="EMBL" id="TGG90565.1"/>
    </source>
</evidence>
<evidence type="ECO:0000256" key="2">
    <source>
        <dbReference type="ARBA" id="ARBA00023122"/>
    </source>
</evidence>
<dbReference type="InterPro" id="IPR046342">
    <property type="entry name" value="CBS_dom_sf"/>
</dbReference>
<evidence type="ECO:0000259" key="7">
    <source>
        <dbReference type="PROSITE" id="PS51846"/>
    </source>
</evidence>
<dbReference type="PANTHER" id="PTHR22777">
    <property type="entry name" value="HEMOLYSIN-RELATED"/>
    <property type="match status" value="1"/>
</dbReference>
<dbReference type="PROSITE" id="PS51371">
    <property type="entry name" value="CBS"/>
    <property type="match status" value="1"/>
</dbReference>
<organism evidence="8 9">
    <name type="scientific">Aphanocapsa feldmannii 277cV</name>
    <dbReference type="NCBI Taxonomy" id="2507553"/>
    <lineage>
        <taxon>Bacteria</taxon>
        <taxon>Bacillati</taxon>
        <taxon>Cyanobacteriota</taxon>
        <taxon>Cyanophyceae</taxon>
        <taxon>Oscillatoriophycideae</taxon>
        <taxon>Chroococcales</taxon>
        <taxon>Microcystaceae</taxon>
        <taxon>Aphanocapsa</taxon>
    </lineage>
</organism>
<dbReference type="InterPro" id="IPR000644">
    <property type="entry name" value="CBS_dom"/>
</dbReference>
<dbReference type="AlphaFoldDB" id="A0A524RL13"/>
<feature type="transmembrane region" description="Helical" evidence="5">
    <location>
        <begin position="88"/>
        <end position="107"/>
    </location>
</feature>
<dbReference type="GO" id="GO:0005886">
    <property type="term" value="C:plasma membrane"/>
    <property type="evidence" value="ECO:0007669"/>
    <property type="project" value="TreeGrafter"/>
</dbReference>
<name>A0A524RL13_9CHRO</name>
<keyword evidence="1" id="KW-0677">Repeat</keyword>
<dbReference type="EMBL" id="SRMO01000087">
    <property type="protein sequence ID" value="TGG90565.1"/>
    <property type="molecule type" value="Genomic_DNA"/>
</dbReference>
<protein>
    <submittedName>
        <fullName evidence="8">DUF21 domain-containing protein</fullName>
    </submittedName>
</protein>
<comment type="caution">
    <text evidence="8">The sequence shown here is derived from an EMBL/GenBank/DDBJ whole genome shotgun (WGS) entry which is preliminary data.</text>
</comment>
<evidence type="ECO:0000313" key="9">
    <source>
        <dbReference type="Proteomes" id="UP000317990"/>
    </source>
</evidence>
<evidence type="ECO:0000259" key="6">
    <source>
        <dbReference type="PROSITE" id="PS51371"/>
    </source>
</evidence>
<gene>
    <name evidence="8" type="ORF">ERJ67_10270</name>
</gene>
<dbReference type="Pfam" id="PF00571">
    <property type="entry name" value="CBS"/>
    <property type="match status" value="1"/>
</dbReference>
<dbReference type="Proteomes" id="UP000317990">
    <property type="component" value="Unassembled WGS sequence"/>
</dbReference>
<accession>A0A524RL13</accession>
<dbReference type="SUPFAM" id="SSF54631">
    <property type="entry name" value="CBS-domain pair"/>
    <property type="match status" value="1"/>
</dbReference>
<evidence type="ECO:0000256" key="5">
    <source>
        <dbReference type="SAM" id="Phobius"/>
    </source>
</evidence>
<proteinExistence type="predicted"/>